<dbReference type="PANTHER" id="PTHR36698">
    <property type="entry name" value="BLL5892 PROTEIN"/>
    <property type="match status" value="1"/>
</dbReference>
<proteinExistence type="predicted"/>
<name>A0ABW4LZB2_9HYPH</name>
<keyword evidence="1" id="KW-0472">Membrane</keyword>
<dbReference type="Proteomes" id="UP001597322">
    <property type="component" value="Unassembled WGS sequence"/>
</dbReference>
<comment type="caution">
    <text evidence="3">The sequence shown here is derived from an EMBL/GenBank/DDBJ whole genome shotgun (WGS) entry which is preliminary data.</text>
</comment>
<dbReference type="RefSeq" id="WP_377395770.1">
    <property type="nucleotide sequence ID" value="NZ_JBHUEQ010000003.1"/>
</dbReference>
<evidence type="ECO:0000256" key="1">
    <source>
        <dbReference type="SAM" id="Phobius"/>
    </source>
</evidence>
<keyword evidence="1" id="KW-0812">Transmembrane</keyword>
<dbReference type="PANTHER" id="PTHR36698:SF2">
    <property type="entry name" value="MCE_MLAD DOMAIN-CONTAINING PROTEIN"/>
    <property type="match status" value="1"/>
</dbReference>
<dbReference type="Gene3D" id="1.10.287.950">
    <property type="entry name" value="Methyl-accepting chemotaxis protein"/>
    <property type="match status" value="1"/>
</dbReference>
<organism evidence="3 4">
    <name type="scientific">Rhizobium helianthi</name>
    <dbReference type="NCBI Taxonomy" id="1132695"/>
    <lineage>
        <taxon>Bacteria</taxon>
        <taxon>Pseudomonadati</taxon>
        <taxon>Pseudomonadota</taxon>
        <taxon>Alphaproteobacteria</taxon>
        <taxon>Hyphomicrobiales</taxon>
        <taxon>Rhizobiaceae</taxon>
        <taxon>Rhizobium/Agrobacterium group</taxon>
        <taxon>Rhizobium</taxon>
    </lineage>
</organism>
<keyword evidence="1" id="KW-1133">Transmembrane helix</keyword>
<accession>A0ABW4LZB2</accession>
<evidence type="ECO:0000259" key="2">
    <source>
        <dbReference type="Pfam" id="PF02470"/>
    </source>
</evidence>
<feature type="domain" description="Mce/MlaD" evidence="2">
    <location>
        <begin position="47"/>
        <end position="116"/>
    </location>
</feature>
<dbReference type="InterPro" id="IPR003399">
    <property type="entry name" value="Mce/MlaD"/>
</dbReference>
<evidence type="ECO:0000313" key="4">
    <source>
        <dbReference type="Proteomes" id="UP001597322"/>
    </source>
</evidence>
<reference evidence="4" key="1">
    <citation type="journal article" date="2019" name="Int. J. Syst. Evol. Microbiol.">
        <title>The Global Catalogue of Microorganisms (GCM) 10K type strain sequencing project: providing services to taxonomists for standard genome sequencing and annotation.</title>
        <authorList>
            <consortium name="The Broad Institute Genomics Platform"/>
            <consortium name="The Broad Institute Genome Sequencing Center for Infectious Disease"/>
            <person name="Wu L."/>
            <person name="Ma J."/>
        </authorList>
    </citation>
    <scope>NUCLEOTIDE SEQUENCE [LARGE SCALE GENOMIC DNA]</scope>
    <source>
        <strain evidence="4">CG52</strain>
    </source>
</reference>
<gene>
    <name evidence="3" type="ORF">ACFSE1_01980</name>
</gene>
<dbReference type="EMBL" id="JBHUEQ010000003">
    <property type="protein sequence ID" value="MFD1744219.1"/>
    <property type="molecule type" value="Genomic_DNA"/>
</dbReference>
<feature type="transmembrane region" description="Helical" evidence="1">
    <location>
        <begin position="7"/>
        <end position="29"/>
    </location>
</feature>
<dbReference type="Pfam" id="PF02470">
    <property type="entry name" value="MlaD"/>
    <property type="match status" value="1"/>
</dbReference>
<protein>
    <submittedName>
        <fullName evidence="3">MlaD family protein</fullName>
    </submittedName>
</protein>
<dbReference type="SUPFAM" id="SSF58104">
    <property type="entry name" value="Methyl-accepting chemotaxis protein (MCP) signaling domain"/>
    <property type="match status" value="1"/>
</dbReference>
<sequence>METKANYALVGFFTLLVVAAAFGFVYWMAQYGRSGPVAELAIRIPGSANGLSVGSAVRFNGIPVGSVRSLNIDPEDPRYSIAFTEVQTSAPVYPSTKAVLEVQGLTGAAYIELSGGRTGEENLLQKAQDTGRPAVLIADQSSVTNLLATADKILQRADDAIGQIQGFVTDARGPLTRTIQHAEAFTGALSANSGAIDDFLRSLSALSGTFNRVSERLDSTLVAAEGLVRAIDPDKINNILANAETVTGNVAKSSDKIDSIMIEVRDAAAGFNQASAEAQSVLKRADALLASVDPKKVNSAVDNITSATQDARSALASAREVVDGVADRREEINKAIGDFTELAQKLNQASTRVDTILAKVDTMVSGDDSKGLFAEAQKTLQSIRATADNLNARIGPIADNLARFSNTGLRDVQTLIGDTRRTVENLNETISNFDQNPQRLIFGGETVKEYDGRTRR</sequence>
<keyword evidence="4" id="KW-1185">Reference proteome</keyword>
<evidence type="ECO:0000313" key="3">
    <source>
        <dbReference type="EMBL" id="MFD1744219.1"/>
    </source>
</evidence>